<dbReference type="Proteomes" id="UP001146120">
    <property type="component" value="Unassembled WGS sequence"/>
</dbReference>
<keyword evidence="5" id="KW-0479">Metal-binding</keyword>
<dbReference type="CDD" id="cd03801">
    <property type="entry name" value="GT4_PimA-like"/>
    <property type="match status" value="1"/>
</dbReference>
<comment type="caution">
    <text evidence="7">The sequence shown here is derived from an EMBL/GenBank/DDBJ whole genome shotgun (WGS) entry which is preliminary data.</text>
</comment>
<dbReference type="InterPro" id="IPR038156">
    <property type="entry name" value="PCS_N_sf"/>
</dbReference>
<dbReference type="InterPro" id="IPR040409">
    <property type="entry name" value="PCS-like"/>
</dbReference>
<reference evidence="7" key="1">
    <citation type="submission" date="2022-11" db="EMBL/GenBank/DDBJ databases">
        <authorList>
            <person name="Morgan W.R."/>
            <person name="Tartar A."/>
        </authorList>
    </citation>
    <scope>NUCLEOTIDE SEQUENCE</scope>
    <source>
        <strain evidence="7">ARSEF 373</strain>
    </source>
</reference>
<dbReference type="GO" id="GO:0098849">
    <property type="term" value="P:cellular detoxification of cadmium ion"/>
    <property type="evidence" value="ECO:0007669"/>
    <property type="project" value="TreeGrafter"/>
</dbReference>
<sequence>MLTWSQALVPSRRVRTHWQTFLQSAQATREATKAAIHAVRIDTTAASTTAAIATATHAVVAFTASGAEKRRSSTGGARVAGKPVKVIKSSAPVKSTDAWHQKQLINYWKETVDMLEENNATGKKECELPNEMECGCKTRRLKEQKEAETLRARQQDGQGAAKPAVSFESTWYRRLLPQECIAFSSPEGRKLFTEAINYQDNHMQIYFPLAEQFITQAEPAFCGLATLAMCLNALQIDPGRLWKGPWRWYSEELFDCCTSLSVAKEKGISLSEFICLARCNGVITEDLRANSSFTLDQFRSIVKRCCATSSEIVVLNYSRKVLGQTGDGHFSPIGGYHAERDMVLLLDVARFKYPPHWVKLSLVFEAMQQVDESIGLPRGLVILKENAHATGPTLVHHDMMHAAASNQTESSLTQIPPTSLAASASPAEVHVVTPHNHSWLLASPETGTLPQLEVIFGVKHFHIPHDGFVQFSGDKMGAYRHEHEIPSVIMSGIEPGSYFWTLQLVHRNGTLVQGPATRAFVHIEVVLPLESKPGPAQASVNGRLVLFNLPHKQRPRIEKQRGKVCFVSSMSAMFDGQKKMWLQQIQAFANSRSTAATMEDVKFSVLTFERVTHESVLARTLEELDVNVTGVPLEMSRKHFHPSMRNGEDMLEYLVESIKLSLGPNQALWSLELASTALPGFVVDFWRRIVDALTTCKNGVLVLANSRNIGDEALVIGARLAKVKAIVMELANLEPVNVEVDVIIAPSHFALHHPSVLNAARASKQFVLRAGIDHNVFYPGLRVYNATGKIVVGYVGRLATEKSLGILLSAAKLLRGSCHNCRVRIIGDGPLEDQLVALADDFAIMDMVEFVRGVYDEVALVQELHKMDVFVCTRFLETLGIAALEAMGTGLPIVGFFSGGTTEFLHDGYNGIAVKEPSAGAFHDAIKALVQDPALRQYLGMNARRTVELWFRQDQQLPNYGKLYKRLLY</sequence>
<proteinExistence type="predicted"/>
<evidence type="ECO:0000256" key="5">
    <source>
        <dbReference type="ARBA" id="ARBA00022723"/>
    </source>
</evidence>
<dbReference type="GO" id="GO:0016757">
    <property type="term" value="F:glycosyltransferase activity"/>
    <property type="evidence" value="ECO:0007669"/>
    <property type="project" value="UniProtKB-KW"/>
</dbReference>
<dbReference type="PANTHER" id="PTHR33447:SF2">
    <property type="entry name" value="GLUTATHIONE GAMMA-GLUTAMYLCYSTEINYLTRANSFERASE"/>
    <property type="match status" value="1"/>
</dbReference>
<dbReference type="InterPro" id="IPR001296">
    <property type="entry name" value="Glyco_trans_1"/>
</dbReference>
<evidence type="ECO:0000313" key="7">
    <source>
        <dbReference type="EMBL" id="DAZ99089.1"/>
    </source>
</evidence>
<name>A0AAV2Z2X5_9STRA</name>
<reference evidence="7" key="2">
    <citation type="journal article" date="2023" name="Microbiol Resour">
        <title>Decontamination and Annotation of the Draft Genome Sequence of the Oomycete Lagenidium giganteum ARSEF 373.</title>
        <authorList>
            <person name="Morgan W.R."/>
            <person name="Tartar A."/>
        </authorList>
    </citation>
    <scope>NUCLEOTIDE SEQUENCE</scope>
    <source>
        <strain evidence="7">ARSEF 373</strain>
    </source>
</reference>
<dbReference type="SUPFAM" id="SSF53756">
    <property type="entry name" value="UDP-Glycosyltransferase/glycogen phosphorylase"/>
    <property type="match status" value="1"/>
</dbReference>
<dbReference type="GO" id="GO:0010273">
    <property type="term" value="P:detoxification of copper ion"/>
    <property type="evidence" value="ECO:0007669"/>
    <property type="project" value="TreeGrafter"/>
</dbReference>
<evidence type="ECO:0000256" key="1">
    <source>
        <dbReference type="ARBA" id="ARBA00012468"/>
    </source>
</evidence>
<dbReference type="GO" id="GO:0046938">
    <property type="term" value="P:phytochelatin biosynthetic process"/>
    <property type="evidence" value="ECO:0007669"/>
    <property type="project" value="InterPro"/>
</dbReference>
<evidence type="ECO:0000313" key="8">
    <source>
        <dbReference type="Proteomes" id="UP001146120"/>
    </source>
</evidence>
<dbReference type="PANTHER" id="PTHR33447">
    <property type="entry name" value="GLUTATHIONE GAMMA-GLUTAMYLCYSTEINYLTRANSFERASE"/>
    <property type="match status" value="1"/>
</dbReference>
<dbReference type="Gene3D" id="3.90.70.30">
    <property type="entry name" value="Phytochelatin synthase, N-terminal domain"/>
    <property type="match status" value="1"/>
</dbReference>
<keyword evidence="4" id="KW-0808">Transferase</keyword>
<dbReference type="GO" id="GO:0016756">
    <property type="term" value="F:glutathione gamma-glutamylcysteinyltransferase activity"/>
    <property type="evidence" value="ECO:0007669"/>
    <property type="project" value="UniProtKB-EC"/>
</dbReference>
<keyword evidence="2" id="KW-0104">Cadmium</keyword>
<evidence type="ECO:0000256" key="4">
    <source>
        <dbReference type="ARBA" id="ARBA00022679"/>
    </source>
</evidence>
<evidence type="ECO:0000256" key="3">
    <source>
        <dbReference type="ARBA" id="ARBA00022676"/>
    </source>
</evidence>
<dbReference type="InterPro" id="IPR038765">
    <property type="entry name" value="Papain-like_cys_pep_sf"/>
</dbReference>
<dbReference type="EC" id="2.3.2.15" evidence="1"/>
<organism evidence="7 8">
    <name type="scientific">Lagenidium giganteum</name>
    <dbReference type="NCBI Taxonomy" id="4803"/>
    <lineage>
        <taxon>Eukaryota</taxon>
        <taxon>Sar</taxon>
        <taxon>Stramenopiles</taxon>
        <taxon>Oomycota</taxon>
        <taxon>Peronosporomycetes</taxon>
        <taxon>Pythiales</taxon>
        <taxon>Pythiaceae</taxon>
    </lineage>
</organism>
<dbReference type="Gene3D" id="3.40.50.2000">
    <property type="entry name" value="Glycogen Phosphorylase B"/>
    <property type="match status" value="2"/>
</dbReference>
<dbReference type="Pfam" id="PF05023">
    <property type="entry name" value="Phytochelatin"/>
    <property type="match status" value="1"/>
</dbReference>
<dbReference type="InterPro" id="IPR007719">
    <property type="entry name" value="PCS_N"/>
</dbReference>
<dbReference type="SUPFAM" id="SSF54001">
    <property type="entry name" value="Cysteine proteinases"/>
    <property type="match status" value="1"/>
</dbReference>
<dbReference type="EMBL" id="DAKRPA010000090">
    <property type="protein sequence ID" value="DAZ99089.1"/>
    <property type="molecule type" value="Genomic_DNA"/>
</dbReference>
<protein>
    <recommendedName>
        <fullName evidence="1">glutathione gamma-glutamylcysteinyltransferase</fullName>
        <ecNumber evidence="1">2.3.2.15</ecNumber>
    </recommendedName>
</protein>
<feature type="domain" description="Peptidase C83" evidence="6">
    <location>
        <begin position="166"/>
        <end position="388"/>
    </location>
</feature>
<dbReference type="FunFam" id="3.90.70.30:FF:000001">
    <property type="entry name" value="Glutathione gamma-glutamylcysteinyltransferase 1"/>
    <property type="match status" value="1"/>
</dbReference>
<dbReference type="GO" id="GO:0046872">
    <property type="term" value="F:metal ion binding"/>
    <property type="evidence" value="ECO:0007669"/>
    <property type="project" value="UniProtKB-KW"/>
</dbReference>
<evidence type="ECO:0000259" key="6">
    <source>
        <dbReference type="PROSITE" id="PS51443"/>
    </source>
</evidence>
<keyword evidence="8" id="KW-1185">Reference proteome</keyword>
<accession>A0AAV2Z2X5</accession>
<evidence type="ECO:0000256" key="2">
    <source>
        <dbReference type="ARBA" id="ARBA00022539"/>
    </source>
</evidence>
<dbReference type="Pfam" id="PF00534">
    <property type="entry name" value="Glycos_transf_1"/>
    <property type="match status" value="1"/>
</dbReference>
<gene>
    <name evidence="7" type="ORF">N0F65_008394</name>
</gene>
<keyword evidence="3" id="KW-0328">Glycosyltransferase</keyword>
<dbReference type="PROSITE" id="PS51443">
    <property type="entry name" value="PCS"/>
    <property type="match status" value="1"/>
</dbReference>
<dbReference type="AlphaFoldDB" id="A0AAV2Z2X5"/>